<feature type="region of interest" description="Disordered" evidence="1">
    <location>
        <begin position="349"/>
        <end position="373"/>
    </location>
</feature>
<feature type="transmembrane region" description="Helical" evidence="2">
    <location>
        <begin position="97"/>
        <end position="116"/>
    </location>
</feature>
<keyword evidence="2" id="KW-1133">Transmembrane helix</keyword>
<feature type="domain" description="GGDEF" evidence="3">
    <location>
        <begin position="212"/>
        <end position="345"/>
    </location>
</feature>
<feature type="transmembrane region" description="Helical" evidence="2">
    <location>
        <begin position="147"/>
        <end position="167"/>
    </location>
</feature>
<dbReference type="EC" id="2.7.7.65" evidence="4"/>
<dbReference type="CDD" id="cd01949">
    <property type="entry name" value="GGDEF"/>
    <property type="match status" value="1"/>
</dbReference>
<dbReference type="EMBL" id="JAVUPU010000008">
    <property type="protein sequence ID" value="MDT9600305.1"/>
    <property type="molecule type" value="Genomic_DNA"/>
</dbReference>
<feature type="transmembrane region" description="Helical" evidence="2">
    <location>
        <begin position="70"/>
        <end position="91"/>
    </location>
</feature>
<reference evidence="4 5" key="1">
    <citation type="submission" date="2023-05" db="EMBL/GenBank/DDBJ databases">
        <authorList>
            <person name="Guo Y."/>
        </authorList>
    </citation>
    <scope>NUCLEOTIDE SEQUENCE [LARGE SCALE GENOMIC DNA]</scope>
    <source>
        <strain evidence="4 5">GR2756</strain>
    </source>
</reference>
<name>A0ABU3QA68_9SPHN</name>
<keyword evidence="5" id="KW-1185">Reference proteome</keyword>
<dbReference type="Pfam" id="PF00990">
    <property type="entry name" value="GGDEF"/>
    <property type="match status" value="1"/>
</dbReference>
<evidence type="ECO:0000313" key="5">
    <source>
        <dbReference type="Proteomes" id="UP001259572"/>
    </source>
</evidence>
<keyword evidence="2" id="KW-0472">Membrane</keyword>
<dbReference type="NCBIfam" id="TIGR00254">
    <property type="entry name" value="GGDEF"/>
    <property type="match status" value="1"/>
</dbReference>
<dbReference type="GO" id="GO:0052621">
    <property type="term" value="F:diguanylate cyclase activity"/>
    <property type="evidence" value="ECO:0007669"/>
    <property type="project" value="UniProtKB-EC"/>
</dbReference>
<evidence type="ECO:0000313" key="4">
    <source>
        <dbReference type="EMBL" id="MDT9600305.1"/>
    </source>
</evidence>
<dbReference type="InterPro" id="IPR043128">
    <property type="entry name" value="Rev_trsase/Diguanyl_cyclase"/>
</dbReference>
<dbReference type="PANTHER" id="PTHR44757">
    <property type="entry name" value="DIGUANYLATE CYCLASE DGCP"/>
    <property type="match status" value="1"/>
</dbReference>
<sequence length="373" mass="39298">MSLVAGLYGTLPIFIGGVLNTVAVSSLIAMRIPTTPFILWAAFEIALAALRLPALLKGRKAIAEGREGPTLFYFSLAILWAASVGYGTYISVASGDWVAASLACLSSAAMVGGICFRNFGAPRLVAVMIALSLGPCALAAIVSGQPILLIVALQIPFYLFSMTKAAYHLNRMLVKTMRAERENDHNARHDPMTQVLNRLGLEAWLRDKDAKNGAALFYIDLDGFKQVNDRLGHSAGDALLTAAARRLQAVAPPGAAVARLGGDEFVMVVDGCGPDQVTPLGMEMVDTLCGDGYRVGDQMVFVGASVGAAIYPQHGADLPALLGEADRALYAAKATGGWRCAVASDGTPLLTPKSVRGPSAMPPMPWQERPEAA</sequence>
<protein>
    <submittedName>
        <fullName evidence="4">GGDEF domain-containing protein</fullName>
        <ecNumber evidence="4">2.7.7.65</ecNumber>
    </submittedName>
</protein>
<dbReference type="InterPro" id="IPR000160">
    <property type="entry name" value="GGDEF_dom"/>
</dbReference>
<comment type="caution">
    <text evidence="4">The sequence shown here is derived from an EMBL/GenBank/DDBJ whole genome shotgun (WGS) entry which is preliminary data.</text>
</comment>
<accession>A0ABU3QA68</accession>
<evidence type="ECO:0000256" key="2">
    <source>
        <dbReference type="SAM" id="Phobius"/>
    </source>
</evidence>
<evidence type="ECO:0000256" key="1">
    <source>
        <dbReference type="SAM" id="MobiDB-lite"/>
    </source>
</evidence>
<keyword evidence="2" id="KW-0812">Transmembrane</keyword>
<dbReference type="RefSeq" id="WP_315727404.1">
    <property type="nucleotide sequence ID" value="NZ_JAVUPU010000008.1"/>
</dbReference>
<dbReference type="InterPro" id="IPR052155">
    <property type="entry name" value="Biofilm_reg_signaling"/>
</dbReference>
<keyword evidence="4" id="KW-0548">Nucleotidyltransferase</keyword>
<evidence type="ECO:0000259" key="3">
    <source>
        <dbReference type="PROSITE" id="PS50887"/>
    </source>
</evidence>
<organism evidence="4 5">
    <name type="scientific">Sphingosinicella rhizophila</name>
    <dbReference type="NCBI Taxonomy" id="3050082"/>
    <lineage>
        <taxon>Bacteria</taxon>
        <taxon>Pseudomonadati</taxon>
        <taxon>Pseudomonadota</taxon>
        <taxon>Alphaproteobacteria</taxon>
        <taxon>Sphingomonadales</taxon>
        <taxon>Sphingosinicellaceae</taxon>
        <taxon>Sphingosinicella</taxon>
    </lineage>
</organism>
<feature type="transmembrane region" description="Helical" evidence="2">
    <location>
        <begin position="123"/>
        <end position="141"/>
    </location>
</feature>
<dbReference type="Gene3D" id="3.30.70.270">
    <property type="match status" value="1"/>
</dbReference>
<dbReference type="SUPFAM" id="SSF55073">
    <property type="entry name" value="Nucleotide cyclase"/>
    <property type="match status" value="1"/>
</dbReference>
<feature type="transmembrane region" description="Helical" evidence="2">
    <location>
        <begin position="38"/>
        <end position="58"/>
    </location>
</feature>
<dbReference type="InterPro" id="IPR029787">
    <property type="entry name" value="Nucleotide_cyclase"/>
</dbReference>
<keyword evidence="4" id="KW-0808">Transferase</keyword>
<dbReference type="Proteomes" id="UP001259572">
    <property type="component" value="Unassembled WGS sequence"/>
</dbReference>
<dbReference type="PROSITE" id="PS50887">
    <property type="entry name" value="GGDEF"/>
    <property type="match status" value="1"/>
</dbReference>
<gene>
    <name evidence="4" type="ORF">RQX22_15200</name>
</gene>
<proteinExistence type="predicted"/>
<dbReference type="SMART" id="SM00267">
    <property type="entry name" value="GGDEF"/>
    <property type="match status" value="1"/>
</dbReference>
<dbReference type="PANTHER" id="PTHR44757:SF2">
    <property type="entry name" value="BIOFILM ARCHITECTURE MAINTENANCE PROTEIN MBAA"/>
    <property type="match status" value="1"/>
</dbReference>
<feature type="transmembrane region" description="Helical" evidence="2">
    <location>
        <begin position="7"/>
        <end position="32"/>
    </location>
</feature>